<keyword evidence="3" id="KW-1185">Reference proteome</keyword>
<protein>
    <submittedName>
        <fullName evidence="2">Uncharacterized protein</fullName>
    </submittedName>
</protein>
<dbReference type="Proteomes" id="UP001213000">
    <property type="component" value="Unassembled WGS sequence"/>
</dbReference>
<dbReference type="AlphaFoldDB" id="A0AAD5VSR4"/>
<evidence type="ECO:0000256" key="1">
    <source>
        <dbReference type="SAM" id="Phobius"/>
    </source>
</evidence>
<evidence type="ECO:0000313" key="3">
    <source>
        <dbReference type="Proteomes" id="UP001213000"/>
    </source>
</evidence>
<keyword evidence="1" id="KW-1133">Transmembrane helix</keyword>
<comment type="caution">
    <text evidence="2">The sequence shown here is derived from an EMBL/GenBank/DDBJ whole genome shotgun (WGS) entry which is preliminary data.</text>
</comment>
<keyword evidence="1" id="KW-0472">Membrane</keyword>
<evidence type="ECO:0000313" key="2">
    <source>
        <dbReference type="EMBL" id="KAJ3566441.1"/>
    </source>
</evidence>
<feature type="transmembrane region" description="Helical" evidence="1">
    <location>
        <begin position="177"/>
        <end position="196"/>
    </location>
</feature>
<feature type="transmembrane region" description="Helical" evidence="1">
    <location>
        <begin position="7"/>
        <end position="27"/>
    </location>
</feature>
<dbReference type="EMBL" id="JANIEX010000487">
    <property type="protein sequence ID" value="KAJ3566441.1"/>
    <property type="molecule type" value="Genomic_DNA"/>
</dbReference>
<feature type="transmembrane region" description="Helical" evidence="1">
    <location>
        <begin position="39"/>
        <end position="58"/>
    </location>
</feature>
<sequence length="316" mass="34204">MGFNPTVVAYALCRPAAILFGLLAIIAKSPNTTNCQSLMLGEFTVCFVAMTTSSFLFLRRVQAIWKGNKIVEIGFTLIWLTGVALDALLFDVTHAGPLADTGYCVVTSLKGTLAAGAPIVSLCFDTLVLLSVSYKLVTEYQATEREGAGTRVPWVVLMSGKGLSRLARSILRGGQQYYLIAVIANLFLVVFMWSPLTSFELAVAPTPVAIIIISASACRVFRDLKLSTMTTTEVFDTDKSIRFELPVHNAVRYHNGVRRGQDSSFLSSSTGPTASGTQTVDNLGAPSTILELQHIESSLSLEQKTDKKESISTIFD</sequence>
<reference evidence="2" key="1">
    <citation type="submission" date="2022-07" db="EMBL/GenBank/DDBJ databases">
        <title>Genome Sequence of Leucocoprinus birnbaumii.</title>
        <authorList>
            <person name="Buettner E."/>
        </authorList>
    </citation>
    <scope>NUCLEOTIDE SEQUENCE</scope>
    <source>
        <strain evidence="2">VT141</strain>
    </source>
</reference>
<feature type="transmembrane region" description="Helical" evidence="1">
    <location>
        <begin position="115"/>
        <end position="137"/>
    </location>
</feature>
<name>A0AAD5VSR4_9AGAR</name>
<feature type="transmembrane region" description="Helical" evidence="1">
    <location>
        <begin position="202"/>
        <end position="221"/>
    </location>
</feature>
<keyword evidence="1" id="KW-0812">Transmembrane</keyword>
<accession>A0AAD5VSR4</accession>
<gene>
    <name evidence="2" type="ORF">NP233_g7005</name>
</gene>
<proteinExistence type="predicted"/>
<feature type="transmembrane region" description="Helical" evidence="1">
    <location>
        <begin position="70"/>
        <end position="90"/>
    </location>
</feature>
<organism evidence="2 3">
    <name type="scientific">Leucocoprinus birnbaumii</name>
    <dbReference type="NCBI Taxonomy" id="56174"/>
    <lineage>
        <taxon>Eukaryota</taxon>
        <taxon>Fungi</taxon>
        <taxon>Dikarya</taxon>
        <taxon>Basidiomycota</taxon>
        <taxon>Agaricomycotina</taxon>
        <taxon>Agaricomycetes</taxon>
        <taxon>Agaricomycetidae</taxon>
        <taxon>Agaricales</taxon>
        <taxon>Agaricineae</taxon>
        <taxon>Agaricaceae</taxon>
        <taxon>Leucocoprinus</taxon>
    </lineage>
</organism>